<dbReference type="RefSeq" id="XP_044552746.1">
    <property type="nucleotide sequence ID" value="XM_044691291.1"/>
</dbReference>
<gene>
    <name evidence="3" type="ORF">C9374_000193</name>
</gene>
<feature type="region of interest" description="Disordered" evidence="2">
    <location>
        <begin position="350"/>
        <end position="393"/>
    </location>
</feature>
<feature type="region of interest" description="Disordered" evidence="2">
    <location>
        <begin position="265"/>
        <end position="317"/>
    </location>
</feature>
<comment type="caution">
    <text evidence="3">The sequence shown here is derived from an EMBL/GenBank/DDBJ whole genome shotgun (WGS) entry which is preliminary data.</text>
</comment>
<sequence length="393" mass="44924">MTSHHPRTTLGAYAAAYVHHHHPQTSSANNNSSNPKAIELNDGRILQFNHHETEEEIHLRLKEEKRKIEEERLRKLRIETAKRRKKQEQMDAQLKEKKDLEIEKALQERKERIKSAIKLKNLPISKITTTTNQQRPYSEEGTKLPVLHKNEKRETAILPADITKKQIRHLNVLESLDLQGITSSTDMFLLAEKMANRESIRASEAYGALKGIERRSSTDECESSILSQQENLNILKVVSPSNKMKRVRIQVVEEKQAKNETEKEIKLGHLPNISQKRESPSQQDEIERKQASNSPPKEKTVVKDTKKKKTATSVPSTGVSIDIEKIEKDIVLIDKALLEKYQNLRQIDSSMLQRTGSNNSSYLSSTSSNTTSKKPKAAPKRAKPIFANRVRKF</sequence>
<dbReference type="Proteomes" id="UP000816034">
    <property type="component" value="Unassembled WGS sequence"/>
</dbReference>
<dbReference type="GeneID" id="68092655"/>
<keyword evidence="1" id="KW-0175">Coiled coil</keyword>
<evidence type="ECO:0000256" key="2">
    <source>
        <dbReference type="SAM" id="MobiDB-lite"/>
    </source>
</evidence>
<feature type="compositionally biased region" description="Basic residues" evidence="2">
    <location>
        <begin position="373"/>
        <end position="393"/>
    </location>
</feature>
<dbReference type="EMBL" id="PYSW02000009">
    <property type="protein sequence ID" value="KAG2388754.1"/>
    <property type="molecule type" value="Genomic_DNA"/>
</dbReference>
<organism evidence="3 4">
    <name type="scientific">Naegleria lovaniensis</name>
    <name type="common">Amoeba</name>
    <dbReference type="NCBI Taxonomy" id="51637"/>
    <lineage>
        <taxon>Eukaryota</taxon>
        <taxon>Discoba</taxon>
        <taxon>Heterolobosea</taxon>
        <taxon>Tetramitia</taxon>
        <taxon>Eutetramitia</taxon>
        <taxon>Vahlkampfiidae</taxon>
        <taxon>Naegleria</taxon>
    </lineage>
</organism>
<evidence type="ECO:0000313" key="4">
    <source>
        <dbReference type="Proteomes" id="UP000816034"/>
    </source>
</evidence>
<evidence type="ECO:0000256" key="1">
    <source>
        <dbReference type="SAM" id="Coils"/>
    </source>
</evidence>
<evidence type="ECO:0000313" key="3">
    <source>
        <dbReference type="EMBL" id="KAG2388754.1"/>
    </source>
</evidence>
<proteinExistence type="predicted"/>
<dbReference type="AlphaFoldDB" id="A0AA88GZB9"/>
<accession>A0AA88GZB9</accession>
<reference evidence="3 4" key="1">
    <citation type="journal article" date="2018" name="BMC Genomics">
        <title>The genome of Naegleria lovaniensis, the basis for a comparative approach to unravel pathogenicity factors of the human pathogenic amoeba N. fowleri.</title>
        <authorList>
            <person name="Liechti N."/>
            <person name="Schurch N."/>
            <person name="Bruggmann R."/>
            <person name="Wittwer M."/>
        </authorList>
    </citation>
    <scope>NUCLEOTIDE SEQUENCE [LARGE SCALE GENOMIC DNA]</scope>
    <source>
        <strain evidence="3 4">ATCC 30569</strain>
    </source>
</reference>
<feature type="compositionally biased region" description="Low complexity" evidence="2">
    <location>
        <begin position="357"/>
        <end position="372"/>
    </location>
</feature>
<name>A0AA88GZB9_NAELO</name>
<feature type="coiled-coil region" evidence="1">
    <location>
        <begin position="51"/>
        <end position="110"/>
    </location>
</feature>
<feature type="compositionally biased region" description="Basic and acidic residues" evidence="2">
    <location>
        <begin position="275"/>
        <end position="304"/>
    </location>
</feature>
<protein>
    <submittedName>
        <fullName evidence="3">Uncharacterized protein</fullName>
    </submittedName>
</protein>
<keyword evidence="4" id="KW-1185">Reference proteome</keyword>